<reference evidence="2 3" key="1">
    <citation type="journal article" date="2016" name="Nat. Commun.">
        <title>Thousands of microbial genomes shed light on interconnected biogeochemical processes in an aquifer system.</title>
        <authorList>
            <person name="Anantharaman K."/>
            <person name="Brown C.T."/>
            <person name="Hug L.A."/>
            <person name="Sharon I."/>
            <person name="Castelle C.J."/>
            <person name="Probst A.J."/>
            <person name="Thomas B.C."/>
            <person name="Singh A."/>
            <person name="Wilkins M.J."/>
            <person name="Karaoz U."/>
            <person name="Brodie E.L."/>
            <person name="Williams K.H."/>
            <person name="Hubbard S.S."/>
            <person name="Banfield J.F."/>
        </authorList>
    </citation>
    <scope>NUCLEOTIDE SEQUENCE [LARGE SCALE GENOMIC DNA]</scope>
</reference>
<organism evidence="2 3">
    <name type="scientific">Candidatus Nomurabacteria bacterium RIFCSPLOWO2_01_FULL_40_15</name>
    <dbReference type="NCBI Taxonomy" id="1801772"/>
    <lineage>
        <taxon>Bacteria</taxon>
        <taxon>Candidatus Nomuraibacteriota</taxon>
    </lineage>
</organism>
<accession>A0A1F6X594</accession>
<sequence>MEQTPQPTKPKSPGSDIENREQITVSWAEKTIPKELSPELPPRINEDSILVDENHRAFGVFDGMGGHAKGDIASQMARNYVLTHLSAIPNGISVDEARKKTFRNYCWSE</sequence>
<feature type="region of interest" description="Disordered" evidence="1">
    <location>
        <begin position="1"/>
        <end position="20"/>
    </location>
</feature>
<dbReference type="Gene3D" id="3.60.40.10">
    <property type="entry name" value="PPM-type phosphatase domain"/>
    <property type="match status" value="1"/>
</dbReference>
<evidence type="ECO:0000313" key="2">
    <source>
        <dbReference type="EMBL" id="OGI89367.1"/>
    </source>
</evidence>
<dbReference type="AlphaFoldDB" id="A0A1F6X594"/>
<dbReference type="InterPro" id="IPR036457">
    <property type="entry name" value="PPM-type-like_dom_sf"/>
</dbReference>
<evidence type="ECO:0000313" key="3">
    <source>
        <dbReference type="Proteomes" id="UP000176814"/>
    </source>
</evidence>
<dbReference type="SUPFAM" id="SSF81606">
    <property type="entry name" value="PP2C-like"/>
    <property type="match status" value="1"/>
</dbReference>
<dbReference type="EMBL" id="MFUW01000032">
    <property type="protein sequence ID" value="OGI89367.1"/>
    <property type="molecule type" value="Genomic_DNA"/>
</dbReference>
<gene>
    <name evidence="2" type="ORF">A2911_01050</name>
</gene>
<name>A0A1F6X594_9BACT</name>
<proteinExistence type="predicted"/>
<dbReference type="Proteomes" id="UP000176814">
    <property type="component" value="Unassembled WGS sequence"/>
</dbReference>
<evidence type="ECO:0008006" key="4">
    <source>
        <dbReference type="Google" id="ProtNLM"/>
    </source>
</evidence>
<comment type="caution">
    <text evidence="2">The sequence shown here is derived from an EMBL/GenBank/DDBJ whole genome shotgun (WGS) entry which is preliminary data.</text>
</comment>
<evidence type="ECO:0000256" key="1">
    <source>
        <dbReference type="SAM" id="MobiDB-lite"/>
    </source>
</evidence>
<protein>
    <recommendedName>
        <fullName evidence="4">PPM-type phosphatase domain-containing protein</fullName>
    </recommendedName>
</protein>